<dbReference type="AlphaFoldDB" id="A0AAE9ZC79"/>
<dbReference type="RefSeq" id="WP_274493967.1">
    <property type="nucleotide sequence ID" value="NZ_CP118166.1"/>
</dbReference>
<gene>
    <name evidence="1" type="ORF">PUV54_02600</name>
</gene>
<dbReference type="InterPro" id="IPR002060">
    <property type="entry name" value="Squ/phyt_synthse"/>
</dbReference>
<protein>
    <submittedName>
        <fullName evidence="1">Squalene/phytoene synthase family protein</fullName>
    </submittedName>
</protein>
<proteinExistence type="predicted"/>
<dbReference type="KEGG" id="hfl:PUV54_02600"/>
<dbReference type="Proteomes" id="UP001214043">
    <property type="component" value="Chromosome"/>
</dbReference>
<reference evidence="1" key="1">
    <citation type="submission" date="2023-02" db="EMBL/GenBank/DDBJ databases">
        <title>Genome sequence of Hyphococcus flavus.</title>
        <authorList>
            <person name="Rong J.-C."/>
            <person name="Zhao Q."/>
            <person name="Yi M."/>
            <person name="Wu J.-Y."/>
        </authorList>
    </citation>
    <scope>NUCLEOTIDE SEQUENCE</scope>
    <source>
        <strain evidence="1">MCCC 1K03223</strain>
    </source>
</reference>
<keyword evidence="2" id="KW-1185">Reference proteome</keyword>
<sequence length="240" mass="25978">MNDATAGSAGDYCSNLVRTQDEDKWLASGYAPPPLRNKLRALHAFHVELRRIPSAVSEPPLGEIRLQWWRDALEEIRNHKPPRAHPVVEEIAAAGLADVKFARLFEEAIDAGAAPLYGVPFPDVDSLKQWFAQVDGAFDAAAVMLAGGDNELSDAARLAGAGLSLAREGRAVAPYLADDVSCLANKIRTETSAALASAPASIAPALLHLSLIKSYTRHDRKPFPLLKRVRLFTAMAFGKF</sequence>
<dbReference type="Gene3D" id="1.10.600.10">
    <property type="entry name" value="Farnesyl Diphosphate Synthase"/>
    <property type="match status" value="1"/>
</dbReference>
<organism evidence="1 2">
    <name type="scientific">Hyphococcus flavus</name>
    <dbReference type="NCBI Taxonomy" id="1866326"/>
    <lineage>
        <taxon>Bacteria</taxon>
        <taxon>Pseudomonadati</taxon>
        <taxon>Pseudomonadota</taxon>
        <taxon>Alphaproteobacteria</taxon>
        <taxon>Parvularculales</taxon>
        <taxon>Parvularculaceae</taxon>
        <taxon>Hyphococcus</taxon>
    </lineage>
</organism>
<dbReference type="EMBL" id="CP118166">
    <property type="protein sequence ID" value="WDI32079.1"/>
    <property type="molecule type" value="Genomic_DNA"/>
</dbReference>
<dbReference type="Pfam" id="PF00494">
    <property type="entry name" value="SQS_PSY"/>
    <property type="match status" value="1"/>
</dbReference>
<accession>A0AAE9ZC79</accession>
<evidence type="ECO:0000313" key="1">
    <source>
        <dbReference type="EMBL" id="WDI32079.1"/>
    </source>
</evidence>
<evidence type="ECO:0000313" key="2">
    <source>
        <dbReference type="Proteomes" id="UP001214043"/>
    </source>
</evidence>
<dbReference type="SUPFAM" id="SSF48576">
    <property type="entry name" value="Terpenoid synthases"/>
    <property type="match status" value="1"/>
</dbReference>
<dbReference type="InterPro" id="IPR008949">
    <property type="entry name" value="Isoprenoid_synthase_dom_sf"/>
</dbReference>
<name>A0AAE9ZC79_9PROT</name>